<feature type="binding site" evidence="6">
    <location>
        <position position="106"/>
    </location>
    <ligand>
        <name>a divalent metal cation</name>
        <dbReference type="ChEBI" id="CHEBI:60240"/>
        <label>2</label>
        <note>catalytic</note>
    </ligand>
</feature>
<comment type="caution">
    <text evidence="9">The sequence shown here is derived from an EMBL/GenBank/DDBJ whole genome shotgun (WGS) entry which is preliminary data.</text>
</comment>
<evidence type="ECO:0000256" key="4">
    <source>
        <dbReference type="ARBA" id="ARBA00022723"/>
    </source>
</evidence>
<feature type="binding site" evidence="6">
    <location>
        <position position="176"/>
    </location>
    <ligand>
        <name>substrate</name>
    </ligand>
</feature>
<dbReference type="Pfam" id="PF00557">
    <property type="entry name" value="Peptidase_M24"/>
    <property type="match status" value="1"/>
</dbReference>
<evidence type="ECO:0000256" key="6">
    <source>
        <dbReference type="HAMAP-Rule" id="MF_01974"/>
    </source>
</evidence>
<sequence>MIELKTPEAIESIRRAGAIAAKAFRAAQKIAAPGMTTAGIDSLIKAIILENGGSCAFLGYRSFPAATCISVNEEVVHGIPSENRILEDGDIVSIDIGVDFDGYIADSAVTYPVGKIGARLRNLIRVARKALQEGIKQAYAGNFLSNISHNIQRYVETNGFSVVRDFAGHGVGRAIHEEPQIPNFGKPNCGIKLKEGMVLAIEPMVNMGSWEVEVMPDGWTVRTKDKLPSAHFEHTVVVLNSGPEILTCL</sequence>
<dbReference type="GO" id="GO:0005829">
    <property type="term" value="C:cytosol"/>
    <property type="evidence" value="ECO:0007669"/>
    <property type="project" value="TreeGrafter"/>
</dbReference>
<comment type="subunit">
    <text evidence="6">Monomer.</text>
</comment>
<name>A0A2H0LVD8_9BACT</name>
<feature type="binding site" evidence="6">
    <location>
        <position position="202"/>
    </location>
    <ligand>
        <name>a divalent metal cation</name>
        <dbReference type="ChEBI" id="CHEBI:60240"/>
        <label>2</label>
        <note>catalytic</note>
    </ligand>
</feature>
<evidence type="ECO:0000313" key="10">
    <source>
        <dbReference type="Proteomes" id="UP000229641"/>
    </source>
</evidence>
<evidence type="ECO:0000259" key="8">
    <source>
        <dbReference type="Pfam" id="PF00557"/>
    </source>
</evidence>
<evidence type="ECO:0000313" key="9">
    <source>
        <dbReference type="EMBL" id="PIQ88351.1"/>
    </source>
</evidence>
<keyword evidence="5 6" id="KW-0378">Hydrolase</keyword>
<feature type="binding site" evidence="6">
    <location>
        <position position="95"/>
    </location>
    <ligand>
        <name>a divalent metal cation</name>
        <dbReference type="ChEBI" id="CHEBI:60240"/>
        <label>1</label>
    </ligand>
</feature>
<dbReference type="PROSITE" id="PS00680">
    <property type="entry name" value="MAP_1"/>
    <property type="match status" value="1"/>
</dbReference>
<comment type="similarity">
    <text evidence="6">Belongs to the peptidase M24A family. Methionine aminopeptidase type 1 subfamily.</text>
</comment>
<comment type="catalytic activity">
    <reaction evidence="6 7">
        <text>Release of N-terminal amino acids, preferentially methionine, from peptides and arylamides.</text>
        <dbReference type="EC" id="3.4.11.18"/>
    </reaction>
</comment>
<dbReference type="InterPro" id="IPR002467">
    <property type="entry name" value="Pept_M24A_MAP1"/>
</dbReference>
<feature type="binding site" evidence="6">
    <location>
        <position position="233"/>
    </location>
    <ligand>
        <name>a divalent metal cation</name>
        <dbReference type="ChEBI" id="CHEBI:60240"/>
        <label>1</label>
    </ligand>
</feature>
<evidence type="ECO:0000256" key="2">
    <source>
        <dbReference type="ARBA" id="ARBA00022438"/>
    </source>
</evidence>
<dbReference type="Gene3D" id="3.90.230.10">
    <property type="entry name" value="Creatinase/methionine aminopeptidase superfamily"/>
    <property type="match status" value="1"/>
</dbReference>
<dbReference type="GO" id="GO:0046872">
    <property type="term" value="F:metal ion binding"/>
    <property type="evidence" value="ECO:0007669"/>
    <property type="project" value="UniProtKB-UniRule"/>
</dbReference>
<gene>
    <name evidence="6 9" type="primary">map</name>
    <name evidence="9" type="ORF">COV72_08580</name>
</gene>
<dbReference type="GO" id="GO:0070006">
    <property type="term" value="F:metalloaminopeptidase activity"/>
    <property type="evidence" value="ECO:0007669"/>
    <property type="project" value="UniProtKB-UniRule"/>
</dbReference>
<reference evidence="9 10" key="1">
    <citation type="submission" date="2017-09" db="EMBL/GenBank/DDBJ databases">
        <title>Depth-based differentiation of microbial function through sediment-hosted aquifers and enrichment of novel symbionts in the deep terrestrial subsurface.</title>
        <authorList>
            <person name="Probst A.J."/>
            <person name="Ladd B."/>
            <person name="Jarett J.K."/>
            <person name="Geller-Mcgrath D.E."/>
            <person name="Sieber C.M."/>
            <person name="Emerson J.B."/>
            <person name="Anantharaman K."/>
            <person name="Thomas B.C."/>
            <person name="Malmstrom R."/>
            <person name="Stieglmeier M."/>
            <person name="Klingl A."/>
            <person name="Woyke T."/>
            <person name="Ryan C.M."/>
            <person name="Banfield J.F."/>
        </authorList>
    </citation>
    <scope>NUCLEOTIDE SEQUENCE [LARGE SCALE GENOMIC DNA]</scope>
    <source>
        <strain evidence="9">CG11_big_fil_rev_8_21_14_0_20_42_13</strain>
    </source>
</reference>
<evidence type="ECO:0000256" key="1">
    <source>
        <dbReference type="ARBA" id="ARBA00002521"/>
    </source>
</evidence>
<feature type="binding site" evidence="6">
    <location>
        <position position="169"/>
    </location>
    <ligand>
        <name>a divalent metal cation</name>
        <dbReference type="ChEBI" id="CHEBI:60240"/>
        <label>2</label>
        <note>catalytic</note>
    </ligand>
</feature>
<dbReference type="AlphaFoldDB" id="A0A2H0LVD8"/>
<dbReference type="PANTHER" id="PTHR43330:SF27">
    <property type="entry name" value="METHIONINE AMINOPEPTIDASE"/>
    <property type="match status" value="1"/>
</dbReference>
<comment type="cofactor">
    <cofactor evidence="6">
        <name>Co(2+)</name>
        <dbReference type="ChEBI" id="CHEBI:48828"/>
    </cofactor>
    <cofactor evidence="6">
        <name>Zn(2+)</name>
        <dbReference type="ChEBI" id="CHEBI:29105"/>
    </cofactor>
    <cofactor evidence="6">
        <name>Mn(2+)</name>
        <dbReference type="ChEBI" id="CHEBI:29035"/>
    </cofactor>
    <cofactor evidence="6">
        <name>Fe(2+)</name>
        <dbReference type="ChEBI" id="CHEBI:29033"/>
    </cofactor>
    <text evidence="6">Binds 2 divalent metal cations per subunit. Has a high-affinity and a low affinity metal-binding site. The true nature of the physiological cofactor is under debate. The enzyme is active with cobalt, zinc, manganese or divalent iron ions. Most likely, methionine aminopeptidases function as mononuclear Fe(2+)-metalloproteases under physiological conditions, and the catalytically relevant metal-binding site has been assigned to the histidine-containing high-affinity site.</text>
</comment>
<proteinExistence type="inferred from homology"/>
<dbReference type="HAMAP" id="MF_01974">
    <property type="entry name" value="MetAP_1"/>
    <property type="match status" value="1"/>
</dbReference>
<keyword evidence="2 6" id="KW-0031">Aminopeptidase</keyword>
<dbReference type="Proteomes" id="UP000229641">
    <property type="component" value="Unassembled WGS sequence"/>
</dbReference>
<dbReference type="InterPro" id="IPR001714">
    <property type="entry name" value="Pept_M24_MAP"/>
</dbReference>
<feature type="binding site" evidence="6">
    <location>
        <position position="106"/>
    </location>
    <ligand>
        <name>a divalent metal cation</name>
        <dbReference type="ChEBI" id="CHEBI:60240"/>
        <label>1</label>
    </ligand>
</feature>
<dbReference type="GO" id="GO:0004239">
    <property type="term" value="F:initiator methionyl aminopeptidase activity"/>
    <property type="evidence" value="ECO:0007669"/>
    <property type="project" value="UniProtKB-UniRule"/>
</dbReference>
<dbReference type="PANTHER" id="PTHR43330">
    <property type="entry name" value="METHIONINE AMINOPEPTIDASE"/>
    <property type="match status" value="1"/>
</dbReference>
<evidence type="ECO:0000256" key="5">
    <source>
        <dbReference type="ARBA" id="ARBA00022801"/>
    </source>
</evidence>
<accession>A0A2H0LVD8</accession>
<dbReference type="PRINTS" id="PR00599">
    <property type="entry name" value="MAPEPTIDASE"/>
</dbReference>
<dbReference type="SUPFAM" id="SSF55920">
    <property type="entry name" value="Creatinase/aminopeptidase"/>
    <property type="match status" value="1"/>
</dbReference>
<dbReference type="EC" id="3.4.11.18" evidence="6 7"/>
<evidence type="ECO:0000256" key="7">
    <source>
        <dbReference type="RuleBase" id="RU003653"/>
    </source>
</evidence>
<feature type="binding site" evidence="6">
    <location>
        <position position="77"/>
    </location>
    <ligand>
        <name>substrate</name>
    </ligand>
</feature>
<keyword evidence="3 6" id="KW-0645">Protease</keyword>
<dbReference type="CDD" id="cd01086">
    <property type="entry name" value="MetAP1"/>
    <property type="match status" value="1"/>
</dbReference>
<dbReference type="InterPro" id="IPR036005">
    <property type="entry name" value="Creatinase/aminopeptidase-like"/>
</dbReference>
<dbReference type="NCBIfam" id="TIGR00500">
    <property type="entry name" value="met_pdase_I"/>
    <property type="match status" value="1"/>
</dbReference>
<feature type="binding site" evidence="6">
    <location>
        <position position="233"/>
    </location>
    <ligand>
        <name>a divalent metal cation</name>
        <dbReference type="ChEBI" id="CHEBI:60240"/>
        <label>2</label>
        <note>catalytic</note>
    </ligand>
</feature>
<comment type="function">
    <text evidence="1 6">Removes the N-terminal methionine from nascent proteins. The N-terminal methionine is often cleaved when the second residue in the primary sequence is small and uncharged (Met-Ala-, Cys, Gly, Pro, Ser, Thr, or Val). Requires deformylation of the N(alpha)-formylated initiator methionine before it can be hydrolyzed.</text>
</comment>
<protein>
    <recommendedName>
        <fullName evidence="6 7">Methionine aminopeptidase</fullName>
        <shortName evidence="6">MAP</shortName>
        <shortName evidence="6">MetAP</shortName>
        <ecNumber evidence="6 7">3.4.11.18</ecNumber>
    </recommendedName>
    <alternativeName>
        <fullName evidence="6">Peptidase M</fullName>
    </alternativeName>
</protein>
<dbReference type="InterPro" id="IPR000994">
    <property type="entry name" value="Pept_M24"/>
</dbReference>
<keyword evidence="4 6" id="KW-0479">Metal-binding</keyword>
<organism evidence="9 10">
    <name type="scientific">Candidatus Ghiorseimicrobium undicola</name>
    <dbReference type="NCBI Taxonomy" id="1974746"/>
    <lineage>
        <taxon>Bacteria</taxon>
        <taxon>Pseudomonadati</taxon>
        <taxon>Candidatus Omnitrophota</taxon>
        <taxon>Candidatus Ghiorseimicrobium</taxon>
    </lineage>
</organism>
<evidence type="ECO:0000256" key="3">
    <source>
        <dbReference type="ARBA" id="ARBA00022670"/>
    </source>
</evidence>
<feature type="domain" description="Peptidase M24" evidence="8">
    <location>
        <begin position="11"/>
        <end position="238"/>
    </location>
</feature>
<dbReference type="EMBL" id="PCWA01000109">
    <property type="protein sequence ID" value="PIQ88351.1"/>
    <property type="molecule type" value="Genomic_DNA"/>
</dbReference>
<dbReference type="GO" id="GO:0006508">
    <property type="term" value="P:proteolysis"/>
    <property type="evidence" value="ECO:0007669"/>
    <property type="project" value="UniProtKB-KW"/>
</dbReference>